<dbReference type="InterPro" id="IPR007829">
    <property type="entry name" value="TM2"/>
</dbReference>
<evidence type="ECO:0000256" key="7">
    <source>
        <dbReference type="SAM" id="Phobius"/>
    </source>
</evidence>
<evidence type="ECO:0000313" key="10">
    <source>
        <dbReference type="Proteomes" id="UP000053815"/>
    </source>
</evidence>
<comment type="subcellular location">
    <subcellularLocation>
        <location evidence="1">Membrane</location>
        <topology evidence="1">Multi-pass membrane protein</topology>
    </subcellularLocation>
</comment>
<dbReference type="Pfam" id="PF05154">
    <property type="entry name" value="TM2"/>
    <property type="match status" value="1"/>
</dbReference>
<organism evidence="9">
    <name type="scientific">Mucor ambiguus</name>
    <dbReference type="NCBI Taxonomy" id="91626"/>
    <lineage>
        <taxon>Eukaryota</taxon>
        <taxon>Fungi</taxon>
        <taxon>Fungi incertae sedis</taxon>
        <taxon>Mucoromycota</taxon>
        <taxon>Mucoromycotina</taxon>
        <taxon>Mucoromycetes</taxon>
        <taxon>Mucorales</taxon>
        <taxon>Mucorineae</taxon>
        <taxon>Mucoraceae</taxon>
        <taxon>Mucor</taxon>
    </lineage>
</organism>
<evidence type="ECO:0000256" key="6">
    <source>
        <dbReference type="SAM" id="MobiDB-lite"/>
    </source>
</evidence>
<feature type="region of interest" description="Disordered" evidence="6">
    <location>
        <begin position="1"/>
        <end position="21"/>
    </location>
</feature>
<feature type="transmembrane region" description="Helical" evidence="7">
    <location>
        <begin position="123"/>
        <end position="143"/>
    </location>
</feature>
<reference evidence="9" key="1">
    <citation type="submission" date="2014-09" db="EMBL/GenBank/DDBJ databases">
        <title>Draft genome sequence of an oleaginous Mucoromycotina fungus Mucor ambiguus NBRC6742.</title>
        <authorList>
            <person name="Takeda I."/>
            <person name="Yamane N."/>
            <person name="Morita T."/>
            <person name="Tamano K."/>
            <person name="Machida M."/>
            <person name="Baker S."/>
            <person name="Koike H."/>
        </authorList>
    </citation>
    <scope>NUCLEOTIDE SEQUENCE</scope>
    <source>
        <strain evidence="9">NBRC 6742</strain>
    </source>
</reference>
<feature type="transmembrane region" description="Helical" evidence="7">
    <location>
        <begin position="48"/>
        <end position="70"/>
    </location>
</feature>
<keyword evidence="4 7" id="KW-1133">Transmembrane helix</keyword>
<evidence type="ECO:0000256" key="5">
    <source>
        <dbReference type="ARBA" id="ARBA00023136"/>
    </source>
</evidence>
<evidence type="ECO:0000313" key="9">
    <source>
        <dbReference type="EMBL" id="GAN08802.1"/>
    </source>
</evidence>
<dbReference type="OrthoDB" id="408511at2759"/>
<dbReference type="EMBL" id="DF836513">
    <property type="protein sequence ID" value="GAN08802.1"/>
    <property type="molecule type" value="Genomic_DNA"/>
</dbReference>
<evidence type="ECO:0000256" key="2">
    <source>
        <dbReference type="ARBA" id="ARBA00008284"/>
    </source>
</evidence>
<dbReference type="STRING" id="91626.A0A0C9MYX8"/>
<feature type="domain" description="TM2" evidence="8">
    <location>
        <begin position="98"/>
        <end position="146"/>
    </location>
</feature>
<evidence type="ECO:0000259" key="8">
    <source>
        <dbReference type="Pfam" id="PF05154"/>
    </source>
</evidence>
<evidence type="ECO:0000256" key="3">
    <source>
        <dbReference type="ARBA" id="ARBA00022692"/>
    </source>
</evidence>
<dbReference type="PANTHER" id="PTHR21016:SF25">
    <property type="entry name" value="TM2 DOMAIN-CONTAINING PROTEIN DDB_G0277895-RELATED"/>
    <property type="match status" value="1"/>
</dbReference>
<sequence length="163" mass="18411">MSNQQYGATANDVNQEESAPLINRDIDRSNESFRQKFQRITHQHRFKIIGSWLIVLAVTAVLTISVHYALKEEKPHIPEEPPKGEQDGELVNDMCISDRSWFVALMLSIFLGPLGVDRFYLGYIFLGILKLITAGLGGIWWTIDVVLIALNVLNDHPAGCHLR</sequence>
<name>A0A0C9MYX8_9FUNG</name>
<evidence type="ECO:0000256" key="1">
    <source>
        <dbReference type="ARBA" id="ARBA00004141"/>
    </source>
</evidence>
<gene>
    <name evidence="9" type="ORF">MAM1_0224d08318</name>
</gene>
<proteinExistence type="inferred from homology"/>
<keyword evidence="10" id="KW-1185">Reference proteome</keyword>
<feature type="transmembrane region" description="Helical" evidence="7">
    <location>
        <begin position="100"/>
        <end position="116"/>
    </location>
</feature>
<keyword evidence="5 7" id="KW-0472">Membrane</keyword>
<dbReference type="GO" id="GO:0016020">
    <property type="term" value="C:membrane"/>
    <property type="evidence" value="ECO:0007669"/>
    <property type="project" value="UniProtKB-SubCell"/>
</dbReference>
<dbReference type="InterPro" id="IPR050932">
    <property type="entry name" value="TM2D1-3-like"/>
</dbReference>
<evidence type="ECO:0000256" key="4">
    <source>
        <dbReference type="ARBA" id="ARBA00022989"/>
    </source>
</evidence>
<accession>A0A0C9MYX8</accession>
<keyword evidence="3 7" id="KW-0812">Transmembrane</keyword>
<comment type="similarity">
    <text evidence="2">Belongs to the TM2 family.</text>
</comment>
<dbReference type="PANTHER" id="PTHR21016">
    <property type="entry name" value="BETA-AMYLOID BINDING PROTEIN-RELATED"/>
    <property type="match status" value="1"/>
</dbReference>
<dbReference type="Proteomes" id="UP000053815">
    <property type="component" value="Unassembled WGS sequence"/>
</dbReference>
<dbReference type="AlphaFoldDB" id="A0A0C9MYX8"/>
<protein>
    <recommendedName>
        <fullName evidence="8">TM2 domain-containing protein</fullName>
    </recommendedName>
</protein>
<feature type="compositionally biased region" description="Polar residues" evidence="6">
    <location>
        <begin position="1"/>
        <end position="17"/>
    </location>
</feature>